<dbReference type="EMBL" id="JAEQNA010000001">
    <property type="protein sequence ID" value="MBL0419267.1"/>
    <property type="molecule type" value="Genomic_DNA"/>
</dbReference>
<keyword evidence="4" id="KW-1185">Reference proteome</keyword>
<name>A0A936ZG49_9BURK</name>
<proteinExistence type="inferred from homology"/>
<dbReference type="PANTHER" id="PTHR42928:SF5">
    <property type="entry name" value="BLR1237 PROTEIN"/>
    <property type="match status" value="1"/>
</dbReference>
<evidence type="ECO:0000256" key="2">
    <source>
        <dbReference type="SAM" id="MobiDB-lite"/>
    </source>
</evidence>
<comment type="similarity">
    <text evidence="1">Belongs to the UPF0065 (bug) family.</text>
</comment>
<dbReference type="PANTHER" id="PTHR42928">
    <property type="entry name" value="TRICARBOXYLATE-BINDING PROTEIN"/>
    <property type="match status" value="1"/>
</dbReference>
<gene>
    <name evidence="3" type="ORF">JI739_02800</name>
</gene>
<accession>A0A936ZG49</accession>
<dbReference type="Pfam" id="PF03401">
    <property type="entry name" value="TctC"/>
    <property type="match status" value="1"/>
</dbReference>
<dbReference type="InterPro" id="IPR042100">
    <property type="entry name" value="Bug_dom1"/>
</dbReference>
<comment type="caution">
    <text evidence="3">The sequence shown here is derived from an EMBL/GenBank/DDBJ whole genome shotgun (WGS) entry which is preliminary data.</text>
</comment>
<dbReference type="Proteomes" id="UP000613011">
    <property type="component" value="Unassembled WGS sequence"/>
</dbReference>
<evidence type="ECO:0008006" key="5">
    <source>
        <dbReference type="Google" id="ProtNLM"/>
    </source>
</evidence>
<evidence type="ECO:0000313" key="4">
    <source>
        <dbReference type="Proteomes" id="UP000613011"/>
    </source>
</evidence>
<sequence length="124" mass="12983">MTRSRLARHSTGTGCCDASSASRSATPRRSPLLPHVPTFEESDVRGYSADAWYGLLAPAGTPPAVLQALEKVAAQFAAAPGTAARLTSLGMDSRNTCGAAFGAMLQADTRGYTRLARDLNLKAE</sequence>
<reference evidence="3" key="1">
    <citation type="submission" date="2021-01" db="EMBL/GenBank/DDBJ databases">
        <title>Ramlibacter sp. strain AW1 16S ribosomal RNA gene Genome sequencing and assembly.</title>
        <authorList>
            <person name="Kang M."/>
        </authorList>
    </citation>
    <scope>NUCLEOTIDE SEQUENCE</scope>
    <source>
        <strain evidence="3">AW1</strain>
    </source>
</reference>
<dbReference type="InterPro" id="IPR005064">
    <property type="entry name" value="BUG"/>
</dbReference>
<organism evidence="3 4">
    <name type="scientific">Ramlibacter aurantiacus</name>
    <dbReference type="NCBI Taxonomy" id="2801330"/>
    <lineage>
        <taxon>Bacteria</taxon>
        <taxon>Pseudomonadati</taxon>
        <taxon>Pseudomonadota</taxon>
        <taxon>Betaproteobacteria</taxon>
        <taxon>Burkholderiales</taxon>
        <taxon>Comamonadaceae</taxon>
        <taxon>Ramlibacter</taxon>
    </lineage>
</organism>
<evidence type="ECO:0000256" key="1">
    <source>
        <dbReference type="ARBA" id="ARBA00006987"/>
    </source>
</evidence>
<feature type="region of interest" description="Disordered" evidence="2">
    <location>
        <begin position="1"/>
        <end position="36"/>
    </location>
</feature>
<evidence type="ECO:0000313" key="3">
    <source>
        <dbReference type="EMBL" id="MBL0419267.1"/>
    </source>
</evidence>
<feature type="compositionally biased region" description="Low complexity" evidence="2">
    <location>
        <begin position="18"/>
        <end position="33"/>
    </location>
</feature>
<dbReference type="AlphaFoldDB" id="A0A936ZG49"/>
<dbReference type="Gene3D" id="3.40.190.150">
    <property type="entry name" value="Bordetella uptake gene, domain 1"/>
    <property type="match status" value="1"/>
</dbReference>
<protein>
    <recommendedName>
        <fullName evidence="5">Tripartite tricarboxylate transporter substrate binding protein</fullName>
    </recommendedName>
</protein>